<evidence type="ECO:0000313" key="14">
    <source>
        <dbReference type="Proteomes" id="UP000065641"/>
    </source>
</evidence>
<dbReference type="HAMAP" id="MF_00454">
    <property type="entry name" value="FluC"/>
    <property type="match status" value="1"/>
</dbReference>
<sequence length="130" mass="14041">MMWLFIALGGAAGALARYSLMTLVHASRIGTNGAWQLLPIGTLIVNVLGSLLIGMLYVLIIEKMILPAEFRSLLVVGLLGAFTTFSTFSLDTVLLLEQGFWLQAITYTLLSVVLCVLAAWLGMAILRLVA</sequence>
<dbReference type="Pfam" id="PF02537">
    <property type="entry name" value="CRCB"/>
    <property type="match status" value="1"/>
</dbReference>
<dbReference type="PANTHER" id="PTHR28259:SF1">
    <property type="entry name" value="FLUORIDE EXPORT PROTEIN 1-RELATED"/>
    <property type="match status" value="1"/>
</dbReference>
<dbReference type="GO" id="GO:0005886">
    <property type="term" value="C:plasma membrane"/>
    <property type="evidence" value="ECO:0007669"/>
    <property type="project" value="UniProtKB-SubCell"/>
</dbReference>
<keyword evidence="12" id="KW-0813">Transport</keyword>
<dbReference type="STRING" id="1249552.PS2015_1553"/>
<dbReference type="GO" id="GO:0140114">
    <property type="term" value="P:cellular detoxification of fluoride"/>
    <property type="evidence" value="ECO:0007669"/>
    <property type="project" value="UniProtKB-UniRule"/>
</dbReference>
<dbReference type="GO" id="GO:0062054">
    <property type="term" value="F:fluoride channel activity"/>
    <property type="evidence" value="ECO:0007669"/>
    <property type="project" value="UniProtKB-UniRule"/>
</dbReference>
<comment type="subcellular location">
    <subcellularLocation>
        <location evidence="1 12">Cell membrane</location>
        <topology evidence="1 12">Multi-pass membrane protein</topology>
    </subcellularLocation>
</comment>
<feature type="binding site" evidence="12">
    <location>
        <position position="83"/>
    </location>
    <ligand>
        <name>Na(+)</name>
        <dbReference type="ChEBI" id="CHEBI:29101"/>
        <note>structural</note>
    </ligand>
</feature>
<keyword evidence="12" id="KW-0479">Metal-binding</keyword>
<evidence type="ECO:0000256" key="10">
    <source>
        <dbReference type="ARBA" id="ARBA00035120"/>
    </source>
</evidence>
<evidence type="ECO:0000256" key="9">
    <source>
        <dbReference type="ARBA" id="ARBA00023303"/>
    </source>
</evidence>
<evidence type="ECO:0000256" key="8">
    <source>
        <dbReference type="ARBA" id="ARBA00023136"/>
    </source>
</evidence>
<evidence type="ECO:0000256" key="11">
    <source>
        <dbReference type="ARBA" id="ARBA00035585"/>
    </source>
</evidence>
<dbReference type="NCBIfam" id="TIGR00494">
    <property type="entry name" value="crcB"/>
    <property type="match status" value="1"/>
</dbReference>
<evidence type="ECO:0000256" key="2">
    <source>
        <dbReference type="ARBA" id="ARBA00022475"/>
    </source>
</evidence>
<organism evidence="13 14">
    <name type="scientific">Pseudohongiella spirulinae</name>
    <dbReference type="NCBI Taxonomy" id="1249552"/>
    <lineage>
        <taxon>Bacteria</taxon>
        <taxon>Pseudomonadati</taxon>
        <taxon>Pseudomonadota</taxon>
        <taxon>Gammaproteobacteria</taxon>
        <taxon>Pseudomonadales</taxon>
        <taxon>Pseudohongiellaceae</taxon>
        <taxon>Pseudohongiella</taxon>
    </lineage>
</organism>
<comment type="function">
    <text evidence="12">Fluoride-specific ion channel. Important for reducing fluoride concentration in the cell, thus reducing its toxicity.</text>
</comment>
<name>A0A0S2KD19_9GAMM</name>
<dbReference type="OrthoDB" id="9806299at2"/>
<comment type="catalytic activity">
    <reaction evidence="11">
        <text>fluoride(in) = fluoride(out)</text>
        <dbReference type="Rhea" id="RHEA:76159"/>
        <dbReference type="ChEBI" id="CHEBI:17051"/>
    </reaction>
    <physiologicalReaction direction="left-to-right" evidence="11">
        <dbReference type="Rhea" id="RHEA:76160"/>
    </physiologicalReaction>
</comment>
<dbReference type="AlphaFoldDB" id="A0A0S2KD19"/>
<protein>
    <recommendedName>
        <fullName evidence="12">Fluoride-specific ion channel FluC</fullName>
    </recommendedName>
</protein>
<evidence type="ECO:0000256" key="6">
    <source>
        <dbReference type="ARBA" id="ARBA00023053"/>
    </source>
</evidence>
<keyword evidence="3" id="KW-0997">Cell inner membrane</keyword>
<dbReference type="EMBL" id="CP013189">
    <property type="protein sequence ID" value="ALO46208.1"/>
    <property type="molecule type" value="Genomic_DNA"/>
</dbReference>
<dbReference type="PANTHER" id="PTHR28259">
    <property type="entry name" value="FLUORIDE EXPORT PROTEIN 1-RELATED"/>
    <property type="match status" value="1"/>
</dbReference>
<keyword evidence="6 12" id="KW-0915">Sodium</keyword>
<dbReference type="RefSeq" id="WP_058021668.1">
    <property type="nucleotide sequence ID" value="NZ_CP013189.1"/>
</dbReference>
<evidence type="ECO:0000256" key="12">
    <source>
        <dbReference type="HAMAP-Rule" id="MF_00454"/>
    </source>
</evidence>
<evidence type="ECO:0000313" key="13">
    <source>
        <dbReference type="EMBL" id="ALO46208.1"/>
    </source>
</evidence>
<proteinExistence type="inferred from homology"/>
<gene>
    <name evidence="12" type="primary">fluC</name>
    <name evidence="12" type="synonym">crcB</name>
    <name evidence="13" type="ORF">PS2015_1553</name>
</gene>
<feature type="transmembrane region" description="Helical" evidence="12">
    <location>
        <begin position="73"/>
        <end position="94"/>
    </location>
</feature>
<comment type="activity regulation">
    <text evidence="12">Na(+) is not transported, but it plays an essential structural role and its presence is essential for fluoride channel function.</text>
</comment>
<evidence type="ECO:0000256" key="5">
    <source>
        <dbReference type="ARBA" id="ARBA00022989"/>
    </source>
</evidence>
<keyword evidence="9 12" id="KW-0407">Ion channel</keyword>
<keyword evidence="8 12" id="KW-0472">Membrane</keyword>
<keyword evidence="7 12" id="KW-0406">Ion transport</keyword>
<keyword evidence="4 12" id="KW-0812">Transmembrane</keyword>
<evidence type="ECO:0000256" key="7">
    <source>
        <dbReference type="ARBA" id="ARBA00023065"/>
    </source>
</evidence>
<feature type="transmembrane region" description="Helical" evidence="12">
    <location>
        <begin position="36"/>
        <end position="61"/>
    </location>
</feature>
<evidence type="ECO:0000256" key="4">
    <source>
        <dbReference type="ARBA" id="ARBA00022692"/>
    </source>
</evidence>
<dbReference type="InterPro" id="IPR003691">
    <property type="entry name" value="FluC"/>
</dbReference>
<dbReference type="GO" id="GO:0046872">
    <property type="term" value="F:metal ion binding"/>
    <property type="evidence" value="ECO:0007669"/>
    <property type="project" value="UniProtKB-KW"/>
</dbReference>
<feature type="binding site" evidence="12">
    <location>
        <position position="80"/>
    </location>
    <ligand>
        <name>Na(+)</name>
        <dbReference type="ChEBI" id="CHEBI:29101"/>
        <note>structural</note>
    </ligand>
</feature>
<dbReference type="Proteomes" id="UP000065641">
    <property type="component" value="Chromosome"/>
</dbReference>
<evidence type="ECO:0000256" key="3">
    <source>
        <dbReference type="ARBA" id="ARBA00022519"/>
    </source>
</evidence>
<accession>A0A0S2KD19</accession>
<evidence type="ECO:0000256" key="1">
    <source>
        <dbReference type="ARBA" id="ARBA00004651"/>
    </source>
</evidence>
<keyword evidence="2 12" id="KW-1003">Cell membrane</keyword>
<keyword evidence="14" id="KW-1185">Reference proteome</keyword>
<keyword evidence="5 12" id="KW-1133">Transmembrane helix</keyword>
<reference evidence="13 14" key="1">
    <citation type="submission" date="2015-11" db="EMBL/GenBank/DDBJ databases">
        <authorList>
            <person name="Zhang Y."/>
            <person name="Guo Z."/>
        </authorList>
    </citation>
    <scope>NUCLEOTIDE SEQUENCE [LARGE SCALE GENOMIC DNA]</scope>
    <source>
        <strain evidence="13 14">KCTC 32221</strain>
    </source>
</reference>
<comment type="similarity">
    <text evidence="10 12">Belongs to the fluoride channel Fluc/FEX (TC 1.A.43) family.</text>
</comment>
<dbReference type="KEGG" id="pspi:PS2015_1553"/>
<feature type="transmembrane region" description="Helical" evidence="12">
    <location>
        <begin position="100"/>
        <end position="126"/>
    </location>
</feature>